<keyword evidence="3 6" id="KW-0812">Transmembrane</keyword>
<dbReference type="GO" id="GO:0005381">
    <property type="term" value="F:iron ion transmembrane transporter activity"/>
    <property type="evidence" value="ECO:0007669"/>
    <property type="project" value="UniProtKB-UniRule"/>
</dbReference>
<protein>
    <recommendedName>
        <fullName evidence="6">Solute carrier family 40 member</fullName>
    </recommendedName>
</protein>
<feature type="transmembrane region" description="Helical" evidence="6">
    <location>
        <begin position="123"/>
        <end position="143"/>
    </location>
</feature>
<comment type="similarity">
    <text evidence="6">Belongs to the ferroportin (FP) (TC 2.A.100) family. SLC40A subfamily.</text>
</comment>
<evidence type="ECO:0000256" key="1">
    <source>
        <dbReference type="ARBA" id="ARBA00004141"/>
    </source>
</evidence>
<comment type="subcellular location">
    <subcellularLocation>
        <location evidence="1 6">Membrane</location>
        <topology evidence="1 6">Multi-pass membrane protein</topology>
    </subcellularLocation>
</comment>
<evidence type="ECO:0000256" key="3">
    <source>
        <dbReference type="ARBA" id="ARBA00022692"/>
    </source>
</evidence>
<keyword evidence="4 6" id="KW-1133">Transmembrane helix</keyword>
<accession>A0AAV9BIY8</accession>
<feature type="transmembrane region" description="Helical" evidence="6">
    <location>
        <begin position="84"/>
        <end position="103"/>
    </location>
</feature>
<evidence type="ECO:0000256" key="6">
    <source>
        <dbReference type="RuleBase" id="RU365065"/>
    </source>
</evidence>
<evidence type="ECO:0000256" key="5">
    <source>
        <dbReference type="ARBA" id="ARBA00023136"/>
    </source>
</evidence>
<organism evidence="7 8">
    <name type="scientific">Acorus gramineus</name>
    <name type="common">Dwarf sweet flag</name>
    <dbReference type="NCBI Taxonomy" id="55184"/>
    <lineage>
        <taxon>Eukaryota</taxon>
        <taxon>Viridiplantae</taxon>
        <taxon>Streptophyta</taxon>
        <taxon>Embryophyta</taxon>
        <taxon>Tracheophyta</taxon>
        <taxon>Spermatophyta</taxon>
        <taxon>Magnoliopsida</taxon>
        <taxon>Liliopsida</taxon>
        <taxon>Acoraceae</taxon>
        <taxon>Acorus</taxon>
    </lineage>
</organism>
<dbReference type="EMBL" id="JAUJYN010000003">
    <property type="protein sequence ID" value="KAK1276286.1"/>
    <property type="molecule type" value="Genomic_DNA"/>
</dbReference>
<dbReference type="Pfam" id="PF06963">
    <property type="entry name" value="FPN1"/>
    <property type="match status" value="1"/>
</dbReference>
<comment type="function">
    <text evidence="6">May be involved in iron transport and iron homeostasis.</text>
</comment>
<evidence type="ECO:0000313" key="7">
    <source>
        <dbReference type="EMBL" id="KAK1276286.1"/>
    </source>
</evidence>
<feature type="transmembrane region" description="Helical" evidence="6">
    <location>
        <begin position="191"/>
        <end position="210"/>
    </location>
</feature>
<dbReference type="PANTHER" id="PTHR11660:SF57">
    <property type="entry name" value="SOLUTE CARRIER FAMILY 40 MEMBER"/>
    <property type="match status" value="1"/>
</dbReference>
<dbReference type="GO" id="GO:0016020">
    <property type="term" value="C:membrane"/>
    <property type="evidence" value="ECO:0007669"/>
    <property type="project" value="UniProtKB-SubCell"/>
</dbReference>
<gene>
    <name evidence="7" type="ORF">QJS04_geneDACA003726</name>
</gene>
<evidence type="ECO:0000313" key="8">
    <source>
        <dbReference type="Proteomes" id="UP001179952"/>
    </source>
</evidence>
<name>A0AAV9BIY8_ACOGR</name>
<sequence length="254" mass="28696">MQTTLLHEGTSSDQTSHAYLIRYMYVGHFLARWGARMWEFSVGLYTINVWPDSLLFAAIYGVVESASTFLFGPTVGKLVDKFTYLQVLCFYLSTQSLSFVVAGSRLTTLLVHQYLKSTHFMSFYVLVVLTNASGAIGVLPLLLGGRDFKWPTTRSADTDEFIHWRIDLSCKLLAPVFSGFIIRFISLEASAIILALWNIMSVWLQYWLLVSAYNRIPALSESSDRGNARLVSCAPLESQSVIEEYERLSDREGK</sequence>
<dbReference type="AlphaFoldDB" id="A0AAV9BIY8"/>
<dbReference type="InterPro" id="IPR009716">
    <property type="entry name" value="Ferroportin-1"/>
</dbReference>
<keyword evidence="5 6" id="KW-0472">Membrane</keyword>
<keyword evidence="6" id="KW-0406">Ion transport</keyword>
<proteinExistence type="inferred from homology"/>
<keyword evidence="2 6" id="KW-0813">Transport</keyword>
<comment type="caution">
    <text evidence="7">The sequence shown here is derived from an EMBL/GenBank/DDBJ whole genome shotgun (WGS) entry which is preliminary data.</text>
</comment>
<comment type="caution">
    <text evidence="6">Lacks conserved residue(s) required for the propagation of feature annotation.</text>
</comment>
<evidence type="ECO:0000256" key="4">
    <source>
        <dbReference type="ARBA" id="ARBA00022989"/>
    </source>
</evidence>
<reference evidence="7" key="2">
    <citation type="submission" date="2023-06" db="EMBL/GenBank/DDBJ databases">
        <authorList>
            <person name="Ma L."/>
            <person name="Liu K.-W."/>
            <person name="Li Z."/>
            <person name="Hsiao Y.-Y."/>
            <person name="Qi Y."/>
            <person name="Fu T."/>
            <person name="Tang G."/>
            <person name="Zhang D."/>
            <person name="Sun W.-H."/>
            <person name="Liu D.-K."/>
            <person name="Li Y."/>
            <person name="Chen G.-Z."/>
            <person name="Liu X.-D."/>
            <person name="Liao X.-Y."/>
            <person name="Jiang Y.-T."/>
            <person name="Yu X."/>
            <person name="Hao Y."/>
            <person name="Huang J."/>
            <person name="Zhao X.-W."/>
            <person name="Ke S."/>
            <person name="Chen Y.-Y."/>
            <person name="Wu W.-L."/>
            <person name="Hsu J.-L."/>
            <person name="Lin Y.-F."/>
            <person name="Huang M.-D."/>
            <person name="Li C.-Y."/>
            <person name="Huang L."/>
            <person name="Wang Z.-W."/>
            <person name="Zhao X."/>
            <person name="Zhong W.-Y."/>
            <person name="Peng D.-H."/>
            <person name="Ahmad S."/>
            <person name="Lan S."/>
            <person name="Zhang J.-S."/>
            <person name="Tsai W.-C."/>
            <person name="Van De Peer Y."/>
            <person name="Liu Z.-J."/>
        </authorList>
    </citation>
    <scope>NUCLEOTIDE SEQUENCE</scope>
    <source>
        <strain evidence="7">SCP</strain>
        <tissue evidence="7">Leaves</tissue>
    </source>
</reference>
<dbReference type="PANTHER" id="PTHR11660">
    <property type="entry name" value="SOLUTE CARRIER FAMILY 40 MEMBER"/>
    <property type="match status" value="1"/>
</dbReference>
<evidence type="ECO:0000256" key="2">
    <source>
        <dbReference type="ARBA" id="ARBA00022448"/>
    </source>
</evidence>
<keyword evidence="8" id="KW-1185">Reference proteome</keyword>
<dbReference type="Proteomes" id="UP001179952">
    <property type="component" value="Unassembled WGS sequence"/>
</dbReference>
<reference evidence="7" key="1">
    <citation type="journal article" date="2023" name="Nat. Commun.">
        <title>Diploid and tetraploid genomes of Acorus and the evolution of monocots.</title>
        <authorList>
            <person name="Ma L."/>
            <person name="Liu K.W."/>
            <person name="Li Z."/>
            <person name="Hsiao Y.Y."/>
            <person name="Qi Y."/>
            <person name="Fu T."/>
            <person name="Tang G.D."/>
            <person name="Zhang D."/>
            <person name="Sun W.H."/>
            <person name="Liu D.K."/>
            <person name="Li Y."/>
            <person name="Chen G.Z."/>
            <person name="Liu X.D."/>
            <person name="Liao X.Y."/>
            <person name="Jiang Y.T."/>
            <person name="Yu X."/>
            <person name="Hao Y."/>
            <person name="Huang J."/>
            <person name="Zhao X.W."/>
            <person name="Ke S."/>
            <person name="Chen Y.Y."/>
            <person name="Wu W.L."/>
            <person name="Hsu J.L."/>
            <person name="Lin Y.F."/>
            <person name="Huang M.D."/>
            <person name="Li C.Y."/>
            <person name="Huang L."/>
            <person name="Wang Z.W."/>
            <person name="Zhao X."/>
            <person name="Zhong W.Y."/>
            <person name="Peng D.H."/>
            <person name="Ahmad S."/>
            <person name="Lan S."/>
            <person name="Zhang J.S."/>
            <person name="Tsai W.C."/>
            <person name="Van de Peer Y."/>
            <person name="Liu Z.J."/>
        </authorList>
    </citation>
    <scope>NUCLEOTIDE SEQUENCE</scope>
    <source>
        <strain evidence="7">SCP</strain>
    </source>
</reference>